<dbReference type="GeneID" id="103047156"/>
<evidence type="ECO:0000313" key="8">
    <source>
        <dbReference type="Ensembl" id="ENSAMXP00000046052.1"/>
    </source>
</evidence>
<dbReference type="EC" id="2.8.2.-" evidence="6"/>
<dbReference type="InterPro" id="IPR000863">
    <property type="entry name" value="Sulfotransferase_dom"/>
</dbReference>
<reference evidence="9" key="1">
    <citation type="submission" date="2013-03" db="EMBL/GenBank/DDBJ databases">
        <authorList>
            <person name="Jeffery W."/>
            <person name="Warren W."/>
            <person name="Wilson R.K."/>
        </authorList>
    </citation>
    <scope>NUCLEOTIDE SEQUENCE</scope>
    <source>
        <strain evidence="9">female</strain>
    </source>
</reference>
<accession>A0A3B1JUG6</accession>
<evidence type="ECO:0000256" key="3">
    <source>
        <dbReference type="ARBA" id="ARBA00022490"/>
    </source>
</evidence>
<dbReference type="GeneTree" id="ENSGT00940000156772"/>
<evidence type="ECO:0000256" key="5">
    <source>
        <dbReference type="ARBA" id="ARBA00022939"/>
    </source>
</evidence>
<dbReference type="Gene3D" id="3.40.50.300">
    <property type="entry name" value="P-loop containing nucleotide triphosphate hydrolases"/>
    <property type="match status" value="1"/>
</dbReference>
<feature type="domain" description="Sulfotransferase" evidence="7">
    <location>
        <begin position="36"/>
        <end position="277"/>
    </location>
</feature>
<dbReference type="GO" id="GO:0006805">
    <property type="term" value="P:xenobiotic metabolic process"/>
    <property type="evidence" value="ECO:0007669"/>
    <property type="project" value="UniProtKB-ARBA"/>
</dbReference>
<dbReference type="FunCoup" id="A0A3B1JUG6">
    <property type="interactions" value="19"/>
</dbReference>
<dbReference type="GO" id="GO:0008146">
    <property type="term" value="F:sulfotransferase activity"/>
    <property type="evidence" value="ECO:0007669"/>
    <property type="project" value="Ensembl"/>
</dbReference>
<evidence type="ECO:0000259" key="7">
    <source>
        <dbReference type="Pfam" id="PF00685"/>
    </source>
</evidence>
<sequence length="284" mass="33629">MEKISNYLCRYKGYVFSIDMMTPEYIDSLQDFEIRDSDVFLVTYPKSGTVWTQNVILLICESDFKESDYPNNLEKMPWLEYPEGHTDYTTRASPRFFASHLTPVLMPPGLKSKKPKVIYVSRNPKDIAVSYYHFCKAWTNLDTPASFEEFLQQYLAGYVGGSSWFDHVRVWYTHRDQYDILFLRYEDMLKDLRSEVVKICRFLGRDLSEAAISQVVEKATFKNMKKDLKANYEFLPEEVLEKGQFLRKGTVGDWKNIFTVAQSEMFDRIYQERMKDFPFTVIWD</sequence>
<dbReference type="RefSeq" id="XP_022527325.1">
    <property type="nucleotide sequence ID" value="XM_022671604.2"/>
</dbReference>
<dbReference type="Ensembl" id="ENSAMXT00000034726.1">
    <property type="protein sequence ID" value="ENSAMXP00000046052.1"/>
    <property type="gene ID" value="ENSAMXG00000032638.1"/>
</dbReference>
<dbReference type="InterPro" id="IPR027417">
    <property type="entry name" value="P-loop_NTPase"/>
</dbReference>
<dbReference type="Pfam" id="PF00685">
    <property type="entry name" value="Sulfotransfer_1"/>
    <property type="match status" value="1"/>
</dbReference>
<proteinExistence type="inferred from homology"/>
<dbReference type="GO" id="GO:0005737">
    <property type="term" value="C:cytoplasm"/>
    <property type="evidence" value="ECO:0007669"/>
    <property type="project" value="UniProtKB-SubCell"/>
</dbReference>
<evidence type="ECO:0000256" key="6">
    <source>
        <dbReference type="RuleBase" id="RU361155"/>
    </source>
</evidence>
<name>A0A3B1JUG6_ASTMX</name>
<reference evidence="8" key="4">
    <citation type="submission" date="2025-09" db="UniProtKB">
        <authorList>
            <consortium name="Ensembl"/>
        </authorList>
    </citation>
    <scope>IDENTIFICATION</scope>
</reference>
<dbReference type="PANTHER" id="PTHR11783">
    <property type="entry name" value="SULFOTRANSFERASE SULT"/>
    <property type="match status" value="1"/>
</dbReference>
<keyword evidence="3" id="KW-0963">Cytoplasm</keyword>
<protein>
    <recommendedName>
        <fullName evidence="6">Sulfotransferase</fullName>
        <ecNumber evidence="6">2.8.2.-</ecNumber>
    </recommendedName>
</protein>
<dbReference type="CTD" id="558790"/>
<evidence type="ECO:0000313" key="9">
    <source>
        <dbReference type="Proteomes" id="UP000018467"/>
    </source>
</evidence>
<evidence type="ECO:0000256" key="4">
    <source>
        <dbReference type="ARBA" id="ARBA00022679"/>
    </source>
</evidence>
<dbReference type="Bgee" id="ENSAMXG00000032638">
    <property type="expression patterns" value="Expressed in intestine and 6 other cell types or tissues"/>
</dbReference>
<dbReference type="SUPFAM" id="SSF52540">
    <property type="entry name" value="P-loop containing nucleoside triphosphate hydrolases"/>
    <property type="match status" value="1"/>
</dbReference>
<dbReference type="FunFam" id="3.40.50.300:FF:000433">
    <property type="entry name" value="Estrogen sulfotransferase"/>
    <property type="match status" value="1"/>
</dbReference>
<dbReference type="Proteomes" id="UP000018467">
    <property type="component" value="Unassembled WGS sequence"/>
</dbReference>
<dbReference type="STRING" id="7994.ENSAMXP00000046052"/>
<evidence type="ECO:0000256" key="2">
    <source>
        <dbReference type="ARBA" id="ARBA00005771"/>
    </source>
</evidence>
<evidence type="ECO:0000256" key="1">
    <source>
        <dbReference type="ARBA" id="ARBA00004496"/>
    </source>
</evidence>
<reference evidence="8" key="3">
    <citation type="submission" date="2025-08" db="UniProtKB">
        <authorList>
            <consortium name="Ensembl"/>
        </authorList>
    </citation>
    <scope>IDENTIFICATION</scope>
</reference>
<dbReference type="InParanoid" id="A0A3B1JUG6"/>
<comment type="subcellular location">
    <subcellularLocation>
        <location evidence="1">Cytoplasm</location>
    </subcellularLocation>
</comment>
<keyword evidence="5" id="KW-0128">Catecholamine metabolism</keyword>
<keyword evidence="9" id="KW-1185">Reference proteome</keyword>
<dbReference type="KEGG" id="amex:103047156"/>
<dbReference type="AlphaFoldDB" id="A0A3B1JUG6"/>
<dbReference type="GO" id="GO:0006584">
    <property type="term" value="P:catecholamine metabolic process"/>
    <property type="evidence" value="ECO:0007669"/>
    <property type="project" value="UniProtKB-KW"/>
</dbReference>
<keyword evidence="4 6" id="KW-0808">Transferase</keyword>
<dbReference type="OrthoDB" id="205623at2759"/>
<reference evidence="9" key="2">
    <citation type="journal article" date="2014" name="Nat. Commun.">
        <title>The cavefish genome reveals candidate genes for eye loss.</title>
        <authorList>
            <person name="McGaugh S.E."/>
            <person name="Gross J.B."/>
            <person name="Aken B."/>
            <person name="Blin M."/>
            <person name="Borowsky R."/>
            <person name="Chalopin D."/>
            <person name="Hinaux H."/>
            <person name="Jeffery W.R."/>
            <person name="Keene A."/>
            <person name="Ma L."/>
            <person name="Minx P."/>
            <person name="Murphy D."/>
            <person name="O'Quin K.E."/>
            <person name="Retaux S."/>
            <person name="Rohner N."/>
            <person name="Searle S.M."/>
            <person name="Stahl B.A."/>
            <person name="Tabin C."/>
            <person name="Volff J.N."/>
            <person name="Yoshizawa M."/>
            <person name="Warren W.C."/>
        </authorList>
    </citation>
    <scope>NUCLEOTIDE SEQUENCE [LARGE SCALE GENOMIC DNA]</scope>
    <source>
        <strain evidence="9">female</strain>
    </source>
</reference>
<comment type="similarity">
    <text evidence="2 6">Belongs to the sulfotransferase 1 family.</text>
</comment>
<organism evidence="8 9">
    <name type="scientific">Astyanax mexicanus</name>
    <name type="common">Blind cave fish</name>
    <name type="synonym">Astyanax fasciatus mexicanus</name>
    <dbReference type="NCBI Taxonomy" id="7994"/>
    <lineage>
        <taxon>Eukaryota</taxon>
        <taxon>Metazoa</taxon>
        <taxon>Chordata</taxon>
        <taxon>Craniata</taxon>
        <taxon>Vertebrata</taxon>
        <taxon>Euteleostomi</taxon>
        <taxon>Actinopterygii</taxon>
        <taxon>Neopterygii</taxon>
        <taxon>Teleostei</taxon>
        <taxon>Ostariophysi</taxon>
        <taxon>Characiformes</taxon>
        <taxon>Characoidei</taxon>
        <taxon>Acestrorhamphidae</taxon>
        <taxon>Acestrorhamphinae</taxon>
        <taxon>Astyanax</taxon>
    </lineage>
</organism>